<evidence type="ECO:0000313" key="1">
    <source>
        <dbReference type="EMBL" id="GMH74524.1"/>
    </source>
</evidence>
<dbReference type="GO" id="GO:0016791">
    <property type="term" value="F:phosphatase activity"/>
    <property type="evidence" value="ECO:0007669"/>
    <property type="project" value="TreeGrafter"/>
</dbReference>
<dbReference type="Pfam" id="PF13344">
    <property type="entry name" value="Hydrolase_6"/>
    <property type="match status" value="1"/>
</dbReference>
<comment type="caution">
    <text evidence="1">The sequence shown here is derived from an EMBL/GenBank/DDBJ whole genome shotgun (WGS) entry which is preliminary data.</text>
</comment>
<gene>
    <name evidence="1" type="ORF">TrST_g2281</name>
</gene>
<dbReference type="PANTHER" id="PTHR19288:SF90">
    <property type="entry name" value="OS08G0542600 PROTEIN"/>
    <property type="match status" value="1"/>
</dbReference>
<reference evidence="2" key="1">
    <citation type="journal article" date="2023" name="Commun. Biol.">
        <title>Genome analysis of Parmales, the sister group of diatoms, reveals the evolutionary specialization of diatoms from phago-mixotrophs to photoautotrophs.</title>
        <authorList>
            <person name="Ban H."/>
            <person name="Sato S."/>
            <person name="Yoshikawa S."/>
            <person name="Yamada K."/>
            <person name="Nakamura Y."/>
            <person name="Ichinomiya M."/>
            <person name="Sato N."/>
            <person name="Blanc-Mathieu R."/>
            <person name="Endo H."/>
            <person name="Kuwata A."/>
            <person name="Ogata H."/>
        </authorList>
    </citation>
    <scope>NUCLEOTIDE SEQUENCE [LARGE SCALE GENOMIC DNA]</scope>
    <source>
        <strain evidence="2">NIES 3701</strain>
    </source>
</reference>
<dbReference type="InterPro" id="IPR006356">
    <property type="entry name" value="HAD-SF_hydro_IIA_hyp3"/>
</dbReference>
<protein>
    <submittedName>
        <fullName evidence="1">Uncharacterized protein</fullName>
    </submittedName>
</protein>
<dbReference type="InterPro" id="IPR036412">
    <property type="entry name" value="HAD-like_sf"/>
</dbReference>
<dbReference type="PANTHER" id="PTHR19288">
    <property type="entry name" value="4-NITROPHENYLPHOSPHATASE-RELATED"/>
    <property type="match status" value="1"/>
</dbReference>
<organism evidence="1 2">
    <name type="scientific">Triparma strigata</name>
    <dbReference type="NCBI Taxonomy" id="1606541"/>
    <lineage>
        <taxon>Eukaryota</taxon>
        <taxon>Sar</taxon>
        <taxon>Stramenopiles</taxon>
        <taxon>Ochrophyta</taxon>
        <taxon>Bolidophyceae</taxon>
        <taxon>Parmales</taxon>
        <taxon>Triparmaceae</taxon>
        <taxon>Triparma</taxon>
    </lineage>
</organism>
<dbReference type="Proteomes" id="UP001165085">
    <property type="component" value="Unassembled WGS sequence"/>
</dbReference>
<dbReference type="InterPro" id="IPR023214">
    <property type="entry name" value="HAD_sf"/>
</dbReference>
<dbReference type="NCBIfam" id="TIGR01459">
    <property type="entry name" value="HAD-SF-IIA-hyp4"/>
    <property type="match status" value="1"/>
</dbReference>
<dbReference type="EMBL" id="BRXY01000179">
    <property type="protein sequence ID" value="GMH74524.1"/>
    <property type="molecule type" value="Genomic_DNA"/>
</dbReference>
<name>A0A9W7EAR4_9STRA</name>
<keyword evidence="2" id="KW-1185">Reference proteome</keyword>
<dbReference type="AlphaFoldDB" id="A0A9W7EAR4"/>
<dbReference type="GO" id="GO:0009507">
    <property type="term" value="C:chloroplast"/>
    <property type="evidence" value="ECO:0007669"/>
    <property type="project" value="TreeGrafter"/>
</dbReference>
<dbReference type="Gene3D" id="3.40.50.1000">
    <property type="entry name" value="HAD superfamily/HAD-like"/>
    <property type="match status" value="2"/>
</dbReference>
<dbReference type="Pfam" id="PF13242">
    <property type="entry name" value="Hydrolase_like"/>
    <property type="match status" value="1"/>
</dbReference>
<dbReference type="InterPro" id="IPR006357">
    <property type="entry name" value="HAD-SF_hydro_IIA"/>
</dbReference>
<dbReference type="OrthoDB" id="426235at2759"/>
<accession>A0A9W7EAR4</accession>
<proteinExistence type="predicted"/>
<evidence type="ECO:0000313" key="2">
    <source>
        <dbReference type="Proteomes" id="UP001165085"/>
    </source>
</evidence>
<sequence>MPPTPTITSGLTPSIVSRYSAFILDQYGVLHDGAKPLPGAVDAIKHLKAANKKLAILSNTSASSDSCLDRLYGKLGFPQASFDVAITSGGECSKYFSSRPAKQDGTPTKVMLFTWSGEEATIKTTQFIDSLGNIEITSDPDAADVAISHGSDVVLESIEKLGKSTADSKFDLGKLRTECTYECLDPYLKALSDRKVPMFSANPDLKVVTPSNEISYMPGVICKRYESEFNGEVTYFGKPHREHFLACKTALSIDSDDLICHVGDSLHHDILGANAAGISSVFVGSGIHRDECMKDGEVDEAMVMAMIEKEGGDSVNPTHCVPLFKIA</sequence>
<dbReference type="SUPFAM" id="SSF56784">
    <property type="entry name" value="HAD-like"/>
    <property type="match status" value="1"/>
</dbReference>